<protein>
    <recommendedName>
        <fullName evidence="2">Antitoxin</fullName>
    </recommendedName>
</protein>
<keyword evidence="4" id="KW-1185">Reference proteome</keyword>
<evidence type="ECO:0000256" key="1">
    <source>
        <dbReference type="ARBA" id="ARBA00009981"/>
    </source>
</evidence>
<dbReference type="Gene3D" id="3.40.1620.10">
    <property type="entry name" value="YefM-like domain"/>
    <property type="match status" value="1"/>
</dbReference>
<dbReference type="RefSeq" id="WP_413262865.1">
    <property type="nucleotide sequence ID" value="NZ_JBHFNR010000066.1"/>
</dbReference>
<sequence>MTKVDAIQAQNRLTEIITSVGDRGDRVVIEQEGKAVAAIISYEDLKRLETLEDPRDAEMMRRAMEEHEEFVTLEEVITNYNELHGTDFTIGSILNDSNDDELYQNL</sequence>
<evidence type="ECO:0000313" key="4">
    <source>
        <dbReference type="Proteomes" id="UP001576784"/>
    </source>
</evidence>
<comment type="function">
    <text evidence="2">Antitoxin component of a type II toxin-antitoxin (TA) system.</text>
</comment>
<dbReference type="EMBL" id="JBHFNR010000066">
    <property type="protein sequence ID" value="MFB2893201.1"/>
    <property type="molecule type" value="Genomic_DNA"/>
</dbReference>
<comment type="caution">
    <text evidence="3">The sequence shown here is derived from an EMBL/GenBank/DDBJ whole genome shotgun (WGS) entry which is preliminary data.</text>
</comment>
<dbReference type="SUPFAM" id="SSF143120">
    <property type="entry name" value="YefM-like"/>
    <property type="match status" value="1"/>
</dbReference>
<comment type="similarity">
    <text evidence="1 2">Belongs to the phD/YefM antitoxin family.</text>
</comment>
<dbReference type="NCBIfam" id="TIGR01552">
    <property type="entry name" value="phd_fam"/>
    <property type="match status" value="1"/>
</dbReference>
<dbReference type="InterPro" id="IPR006442">
    <property type="entry name" value="Antitoxin_Phd/YefM"/>
</dbReference>
<organism evidence="3 4">
    <name type="scientific">Floridaenema flaviceps BLCC-F50</name>
    <dbReference type="NCBI Taxonomy" id="3153642"/>
    <lineage>
        <taxon>Bacteria</taxon>
        <taxon>Bacillati</taxon>
        <taxon>Cyanobacteriota</taxon>
        <taxon>Cyanophyceae</taxon>
        <taxon>Oscillatoriophycideae</taxon>
        <taxon>Aerosakkonematales</taxon>
        <taxon>Aerosakkonemataceae</taxon>
        <taxon>Floridanema</taxon>
        <taxon>Floridanema flaviceps</taxon>
    </lineage>
</organism>
<gene>
    <name evidence="3" type="ORF">ACE1CI_09840</name>
</gene>
<name>A0ABV4XNB8_9CYAN</name>
<dbReference type="Proteomes" id="UP001576784">
    <property type="component" value="Unassembled WGS sequence"/>
</dbReference>
<evidence type="ECO:0000256" key="2">
    <source>
        <dbReference type="RuleBase" id="RU362080"/>
    </source>
</evidence>
<dbReference type="Pfam" id="PF02604">
    <property type="entry name" value="PhdYeFM_antitox"/>
    <property type="match status" value="1"/>
</dbReference>
<accession>A0ABV4XNB8</accession>
<evidence type="ECO:0000313" key="3">
    <source>
        <dbReference type="EMBL" id="MFB2893201.1"/>
    </source>
</evidence>
<dbReference type="InterPro" id="IPR036165">
    <property type="entry name" value="YefM-like_sf"/>
</dbReference>
<proteinExistence type="inferred from homology"/>
<reference evidence="3 4" key="1">
    <citation type="submission" date="2024-09" db="EMBL/GenBank/DDBJ databases">
        <title>Floridaenema gen nov. (Aerosakkonemataceae, Aerosakkonematales ord. nov., Cyanobacteria) from benthic tropical and subtropical fresh waters, with the description of four new species.</title>
        <authorList>
            <person name="Moretto J.A."/>
            <person name="Berthold D.E."/>
            <person name="Lefler F.W."/>
            <person name="Huang I.-S."/>
            <person name="Laughinghouse H. IV."/>
        </authorList>
    </citation>
    <scope>NUCLEOTIDE SEQUENCE [LARGE SCALE GENOMIC DNA]</scope>
    <source>
        <strain evidence="3 4">BLCC-F50</strain>
    </source>
</reference>